<dbReference type="PROSITE" id="PS50111">
    <property type="entry name" value="CHEMOTAXIS_TRANSDUC_2"/>
    <property type="match status" value="1"/>
</dbReference>
<dbReference type="SMART" id="SM00283">
    <property type="entry name" value="MA"/>
    <property type="match status" value="1"/>
</dbReference>
<keyword evidence="5" id="KW-1185">Reference proteome</keyword>
<dbReference type="InterPro" id="IPR004089">
    <property type="entry name" value="MCPsignal_dom"/>
</dbReference>
<organism evidence="4 5">
    <name type="scientific">Lutispora thermophila DSM 19022</name>
    <dbReference type="NCBI Taxonomy" id="1122184"/>
    <lineage>
        <taxon>Bacteria</taxon>
        <taxon>Bacillati</taxon>
        <taxon>Bacillota</taxon>
        <taxon>Clostridia</taxon>
        <taxon>Lutisporales</taxon>
        <taxon>Lutisporaceae</taxon>
        <taxon>Lutispora</taxon>
    </lineage>
</organism>
<dbReference type="Gene3D" id="1.10.287.950">
    <property type="entry name" value="Methyl-accepting chemotaxis protein"/>
    <property type="match status" value="1"/>
</dbReference>
<dbReference type="OrthoDB" id="9807021at2"/>
<keyword evidence="1 2" id="KW-0807">Transducer</keyword>
<dbReference type="PANTHER" id="PTHR32089">
    <property type="entry name" value="METHYL-ACCEPTING CHEMOTAXIS PROTEIN MCPB"/>
    <property type="match status" value="1"/>
</dbReference>
<evidence type="ECO:0000256" key="2">
    <source>
        <dbReference type="PROSITE-ProRule" id="PRU00284"/>
    </source>
</evidence>
<evidence type="ECO:0000313" key="4">
    <source>
        <dbReference type="EMBL" id="SHI57843.1"/>
    </source>
</evidence>
<dbReference type="EMBL" id="FQZS01000005">
    <property type="protein sequence ID" value="SHI57843.1"/>
    <property type="molecule type" value="Genomic_DNA"/>
</dbReference>
<dbReference type="SUPFAM" id="SSF58104">
    <property type="entry name" value="Methyl-accepting chemotaxis protein (MCP) signaling domain"/>
    <property type="match status" value="1"/>
</dbReference>
<accession>A0A1M6CAD1</accession>
<dbReference type="RefSeq" id="WP_073024552.1">
    <property type="nucleotide sequence ID" value="NZ_FQZS01000005.1"/>
</dbReference>
<dbReference type="Pfam" id="PF00015">
    <property type="entry name" value="MCPsignal"/>
    <property type="match status" value="1"/>
</dbReference>
<dbReference type="AlphaFoldDB" id="A0A1M6CAD1"/>
<dbReference type="STRING" id="1122184.SAMN02745176_00674"/>
<evidence type="ECO:0000313" key="5">
    <source>
        <dbReference type="Proteomes" id="UP000184442"/>
    </source>
</evidence>
<reference evidence="4 5" key="1">
    <citation type="submission" date="2016-11" db="EMBL/GenBank/DDBJ databases">
        <authorList>
            <person name="Jaros S."/>
            <person name="Januszkiewicz K."/>
            <person name="Wedrychowicz H."/>
        </authorList>
    </citation>
    <scope>NUCLEOTIDE SEQUENCE [LARGE SCALE GENOMIC DNA]</scope>
    <source>
        <strain evidence="4 5">DSM 19022</strain>
    </source>
</reference>
<protein>
    <submittedName>
        <fullName evidence="4">Methyl-accepting chemotaxis protein (MCP) signalling domain-containing protein</fullName>
    </submittedName>
</protein>
<dbReference type="Proteomes" id="UP000184442">
    <property type="component" value="Unassembled WGS sequence"/>
</dbReference>
<dbReference type="GO" id="GO:0007165">
    <property type="term" value="P:signal transduction"/>
    <property type="evidence" value="ECO:0007669"/>
    <property type="project" value="UniProtKB-KW"/>
</dbReference>
<evidence type="ECO:0000256" key="1">
    <source>
        <dbReference type="ARBA" id="ARBA00023224"/>
    </source>
</evidence>
<dbReference type="GO" id="GO:0016020">
    <property type="term" value="C:membrane"/>
    <property type="evidence" value="ECO:0007669"/>
    <property type="project" value="InterPro"/>
</dbReference>
<dbReference type="PANTHER" id="PTHR32089:SF112">
    <property type="entry name" value="LYSOZYME-LIKE PROTEIN-RELATED"/>
    <property type="match status" value="1"/>
</dbReference>
<evidence type="ECO:0000259" key="3">
    <source>
        <dbReference type="PROSITE" id="PS50111"/>
    </source>
</evidence>
<proteinExistence type="predicted"/>
<sequence length="283" mass="30764">MKHTGEEVLQLFTELAPYLNDITIEDIGVSVIKDGYYTCYVHGKSFDLGIKAGEPMKGQVCEECIETGKKVVKMITKEQSVFGVPYIACAYPIKEGMKTIGCVITTQAITNQEKIKSISFDLAASTQEFTASMEKMGIGAQELTDVCGKLRQLSSDLVNTIKETDKIVEFIRNVANQTNLLGLNAAIESARVGEAGKGFGVVAQEVRKLAIECANSVNSIQTLLSKIQDSIALVNEKVEIIDNTVQNQEESIQTMTQTSQDFATMAGELANISEIMLKGTAVE</sequence>
<gene>
    <name evidence="4" type="ORF">SAMN02745176_00674</name>
</gene>
<name>A0A1M6CAD1_9FIRM</name>
<feature type="domain" description="Methyl-accepting transducer" evidence="3">
    <location>
        <begin position="107"/>
        <end position="283"/>
    </location>
</feature>